<keyword evidence="3" id="KW-1185">Reference proteome</keyword>
<reference evidence="2 3" key="1">
    <citation type="submission" date="2020-01" db="EMBL/GenBank/DDBJ databases">
        <authorList>
            <consortium name="DOE Joint Genome Institute"/>
            <person name="Haridas S."/>
            <person name="Albert R."/>
            <person name="Binder M."/>
            <person name="Bloem J."/>
            <person name="Labutti K."/>
            <person name="Salamov A."/>
            <person name="Andreopoulos B."/>
            <person name="Baker S.E."/>
            <person name="Barry K."/>
            <person name="Bills G."/>
            <person name="Bluhm B.H."/>
            <person name="Cannon C."/>
            <person name="Castanera R."/>
            <person name="Culley D.E."/>
            <person name="Daum C."/>
            <person name="Ezra D."/>
            <person name="Gonzalez J.B."/>
            <person name="Henrissat B."/>
            <person name="Kuo A."/>
            <person name="Liang C."/>
            <person name="Lipzen A."/>
            <person name="Lutzoni F."/>
            <person name="Magnuson J."/>
            <person name="Mondo S."/>
            <person name="Nolan M."/>
            <person name="Ohm R."/>
            <person name="Pangilinan J."/>
            <person name="Park H.-J.H."/>
            <person name="Ramirez L."/>
            <person name="Alfaro M."/>
            <person name="Sun H."/>
            <person name="Tritt A."/>
            <person name="Yoshinaga Y."/>
            <person name="Zwiers L.-H.L."/>
            <person name="Turgeon B.G."/>
            <person name="Goodwin S.B."/>
            <person name="Spatafora J.W."/>
            <person name="Crous P.W."/>
            <person name="Grigoriev I.V."/>
        </authorList>
    </citation>
    <scope>NUCLEOTIDE SEQUENCE [LARGE SCALE GENOMIC DNA]</scope>
    <source>
        <strain evidence="2 3">CBS 611.86</strain>
    </source>
</reference>
<evidence type="ECO:0000256" key="1">
    <source>
        <dbReference type="SAM" id="MobiDB-lite"/>
    </source>
</evidence>
<name>A0A7C8IA84_9PLEO</name>
<proteinExistence type="predicted"/>
<accession>A0A7C8IA84</accession>
<dbReference type="Proteomes" id="UP000481861">
    <property type="component" value="Unassembled WGS sequence"/>
</dbReference>
<dbReference type="AlphaFoldDB" id="A0A7C8IA84"/>
<comment type="caution">
    <text evidence="2">The sequence shown here is derived from an EMBL/GenBank/DDBJ whole genome shotgun (WGS) entry which is preliminary data.</text>
</comment>
<sequence length="188" mass="21000">MFARSSGTRGRCEAQCLPPVGLTKLCHRASIPNLLLATNRLSITETTPFACCTSNWNLGLDHTADVPHGTHAPLRHVHTVAGFSVHNLHANTGNVRNRVPSSHIRKTNGPNMDKSPQLWSTIHRALRSIHSLNYEHKHYGRYRLGLGQYQHLTSRPLSCGPTVLYYPPLSYSDAPKRPKTPKTSQDRK</sequence>
<evidence type="ECO:0000313" key="3">
    <source>
        <dbReference type="Proteomes" id="UP000481861"/>
    </source>
</evidence>
<dbReference type="EMBL" id="JAADJZ010000006">
    <property type="protein sequence ID" value="KAF2874534.1"/>
    <property type="molecule type" value="Genomic_DNA"/>
</dbReference>
<evidence type="ECO:0000313" key="2">
    <source>
        <dbReference type="EMBL" id="KAF2874534.1"/>
    </source>
</evidence>
<feature type="region of interest" description="Disordered" evidence="1">
    <location>
        <begin position="93"/>
        <end position="116"/>
    </location>
</feature>
<gene>
    <name evidence="2" type="ORF">BDV95DRAFT_335019</name>
</gene>
<organism evidence="2 3">
    <name type="scientific">Massariosphaeria phaeospora</name>
    <dbReference type="NCBI Taxonomy" id="100035"/>
    <lineage>
        <taxon>Eukaryota</taxon>
        <taxon>Fungi</taxon>
        <taxon>Dikarya</taxon>
        <taxon>Ascomycota</taxon>
        <taxon>Pezizomycotina</taxon>
        <taxon>Dothideomycetes</taxon>
        <taxon>Pleosporomycetidae</taxon>
        <taxon>Pleosporales</taxon>
        <taxon>Pleosporales incertae sedis</taxon>
        <taxon>Massariosphaeria</taxon>
    </lineage>
</organism>
<protein>
    <submittedName>
        <fullName evidence="2">Uncharacterized protein</fullName>
    </submittedName>
</protein>